<keyword evidence="1" id="KW-0812">Transmembrane</keyword>
<comment type="caution">
    <text evidence="2">The sequence shown here is derived from an EMBL/GenBank/DDBJ whole genome shotgun (WGS) entry which is preliminary data.</text>
</comment>
<dbReference type="Proteomes" id="UP000309550">
    <property type="component" value="Unassembled WGS sequence"/>
</dbReference>
<name>A0A5S3PKI4_9RHOB</name>
<evidence type="ECO:0000313" key="3">
    <source>
        <dbReference type="Proteomes" id="UP000309550"/>
    </source>
</evidence>
<keyword evidence="1" id="KW-0472">Membrane</keyword>
<keyword evidence="3" id="KW-1185">Reference proteome</keyword>
<sequence>MTKVIRKFFIHFRKSESGATLVEYGIALFVAITVGGALLTGLAGTTNTNFTDANTAATR</sequence>
<reference evidence="2 3" key="1">
    <citation type="submission" date="2019-05" db="EMBL/GenBank/DDBJ databases">
        <title>Sulfitobacter sabulilitoris sp. nov., isolated from a marine sand.</title>
        <authorList>
            <person name="Yoon J.-H."/>
        </authorList>
    </citation>
    <scope>NUCLEOTIDE SEQUENCE [LARGE SCALE GENOMIC DNA]</scope>
    <source>
        <strain evidence="2 3">HSMS-29</strain>
    </source>
</reference>
<dbReference type="EMBL" id="VANS01000001">
    <property type="protein sequence ID" value="TMM54766.1"/>
    <property type="molecule type" value="Genomic_DNA"/>
</dbReference>
<accession>A0A5S3PKI4</accession>
<feature type="transmembrane region" description="Helical" evidence="1">
    <location>
        <begin position="21"/>
        <end position="43"/>
    </location>
</feature>
<dbReference type="OrthoDB" id="7711263at2"/>
<dbReference type="AlphaFoldDB" id="A0A5S3PKI4"/>
<evidence type="ECO:0000256" key="1">
    <source>
        <dbReference type="SAM" id="Phobius"/>
    </source>
</evidence>
<gene>
    <name evidence="2" type="ORF">FDT80_04075</name>
</gene>
<keyword evidence="1" id="KW-1133">Transmembrane helix</keyword>
<protein>
    <submittedName>
        <fullName evidence="2">Flp family type IVb pilin</fullName>
    </submittedName>
</protein>
<dbReference type="RefSeq" id="WP_138660938.1">
    <property type="nucleotide sequence ID" value="NZ_VANS01000001.1"/>
</dbReference>
<organism evidence="2 3">
    <name type="scientific">Sulfitobacter sabulilitoris</name>
    <dbReference type="NCBI Taxonomy" id="2562655"/>
    <lineage>
        <taxon>Bacteria</taxon>
        <taxon>Pseudomonadati</taxon>
        <taxon>Pseudomonadota</taxon>
        <taxon>Alphaproteobacteria</taxon>
        <taxon>Rhodobacterales</taxon>
        <taxon>Roseobacteraceae</taxon>
        <taxon>Sulfitobacter</taxon>
    </lineage>
</organism>
<proteinExistence type="predicted"/>
<evidence type="ECO:0000313" key="2">
    <source>
        <dbReference type="EMBL" id="TMM54766.1"/>
    </source>
</evidence>